<organism evidence="2 3">
    <name type="scientific">Chitinophaga skermanii</name>
    <dbReference type="NCBI Taxonomy" id="331697"/>
    <lineage>
        <taxon>Bacteria</taxon>
        <taxon>Pseudomonadati</taxon>
        <taxon>Bacteroidota</taxon>
        <taxon>Chitinophagia</taxon>
        <taxon>Chitinophagales</taxon>
        <taxon>Chitinophagaceae</taxon>
        <taxon>Chitinophaga</taxon>
    </lineage>
</organism>
<dbReference type="RefSeq" id="WP_111600065.1">
    <property type="nucleotide sequence ID" value="NZ_QLLL01000011.1"/>
</dbReference>
<gene>
    <name evidence="2" type="ORF">LX64_04679</name>
</gene>
<keyword evidence="3" id="KW-1185">Reference proteome</keyword>
<proteinExistence type="predicted"/>
<sequence>MIVYRVVTKKFTNHLVAPGLNGRWNSAGKKVLYTAGSVALAALESMYRRNGYGFNDHFALIQIEIPGKLKITEHPGLDLPPKWNQPHDYRVTQSIGDAWYKREESPILKVPSAIIPQEFNYIINSQHPDFDSIKVISVNEFLFDEQLR</sequence>
<dbReference type="Proteomes" id="UP000249547">
    <property type="component" value="Unassembled WGS sequence"/>
</dbReference>
<evidence type="ECO:0000313" key="3">
    <source>
        <dbReference type="Proteomes" id="UP000249547"/>
    </source>
</evidence>
<reference evidence="2 3" key="1">
    <citation type="submission" date="2018-06" db="EMBL/GenBank/DDBJ databases">
        <title>Genomic Encyclopedia of Archaeal and Bacterial Type Strains, Phase II (KMG-II): from individual species to whole genera.</title>
        <authorList>
            <person name="Goeker M."/>
        </authorList>
    </citation>
    <scope>NUCLEOTIDE SEQUENCE [LARGE SCALE GENOMIC DNA]</scope>
    <source>
        <strain evidence="2 3">DSM 23857</strain>
    </source>
</reference>
<comment type="caution">
    <text evidence="2">The sequence shown here is derived from an EMBL/GenBank/DDBJ whole genome shotgun (WGS) entry which is preliminary data.</text>
</comment>
<accession>A0A327Q449</accession>
<evidence type="ECO:0000313" key="2">
    <source>
        <dbReference type="EMBL" id="RAI98694.1"/>
    </source>
</evidence>
<dbReference type="OrthoDB" id="9789501at2"/>
<name>A0A327Q449_9BACT</name>
<evidence type="ECO:0000259" key="1">
    <source>
        <dbReference type="SMART" id="SM00953"/>
    </source>
</evidence>
<protein>
    <submittedName>
        <fullName evidence="2">RES domain-containing protein</fullName>
    </submittedName>
</protein>
<dbReference type="InterPro" id="IPR014914">
    <property type="entry name" value="RES_dom"/>
</dbReference>
<dbReference type="SMART" id="SM00953">
    <property type="entry name" value="RES"/>
    <property type="match status" value="1"/>
</dbReference>
<dbReference type="EMBL" id="QLLL01000011">
    <property type="protein sequence ID" value="RAI98694.1"/>
    <property type="molecule type" value="Genomic_DNA"/>
</dbReference>
<dbReference type="Pfam" id="PF08808">
    <property type="entry name" value="RES"/>
    <property type="match status" value="1"/>
</dbReference>
<dbReference type="AlphaFoldDB" id="A0A327Q449"/>
<feature type="domain" description="RES" evidence="1">
    <location>
        <begin position="11"/>
        <end position="137"/>
    </location>
</feature>